<feature type="transmembrane region" description="Helical" evidence="2">
    <location>
        <begin position="233"/>
        <end position="253"/>
    </location>
</feature>
<evidence type="ECO:0000256" key="2">
    <source>
        <dbReference type="SAM" id="Phobius"/>
    </source>
</evidence>
<feature type="transmembrane region" description="Helical" evidence="2">
    <location>
        <begin position="161"/>
        <end position="180"/>
    </location>
</feature>
<feature type="transmembrane region" description="Helical" evidence="2">
    <location>
        <begin position="200"/>
        <end position="221"/>
    </location>
</feature>
<evidence type="ECO:0000313" key="4">
    <source>
        <dbReference type="EMBL" id="GAX51527.1"/>
    </source>
</evidence>
<evidence type="ECO:0000256" key="1">
    <source>
        <dbReference type="SAM" id="MobiDB-lite"/>
    </source>
</evidence>
<dbReference type="EMBL" id="BDQI01000005">
    <property type="protein sequence ID" value="GAX51527.1"/>
    <property type="molecule type" value="Genomic_DNA"/>
</dbReference>
<protein>
    <submittedName>
        <fullName evidence="4">Membrane protein</fullName>
    </submittedName>
</protein>
<keyword evidence="2" id="KW-0812">Transmembrane</keyword>
<feature type="transmembrane region" description="Helical" evidence="2">
    <location>
        <begin position="259"/>
        <end position="277"/>
    </location>
</feature>
<evidence type="ECO:0000259" key="3">
    <source>
        <dbReference type="Pfam" id="PF01569"/>
    </source>
</evidence>
<sequence>MRDTPRPQGTVGDTGSRPPQLRPGRALAHTPGASGSGSPHRSDSRSPQTPRGARRPDLDGRLGTTPPVPGRPTFLLGRRGLFGPLGFLGLPALLFALITWQVAAHGPLARADERLSDRLVHPDRVSELLADLGNVTVAVPVLAVVLGYVAWRARAAGRERWWLPSLATAALMALVPALIVPLKELVARPGPPVMGPGTGFYPSGHTATAVIAYGGAALMLIPWLRRAGARRALLIGCLALNLGVAFGLIRRGYHWPLDVAASWCLCTVLLVSLRLLLGRNGPQPK</sequence>
<dbReference type="Pfam" id="PF01569">
    <property type="entry name" value="PAP2"/>
    <property type="match status" value="1"/>
</dbReference>
<proteinExistence type="predicted"/>
<organism evidence="4 5">
    <name type="scientific">Streptomyces olivochromogenes</name>
    <dbReference type="NCBI Taxonomy" id="1963"/>
    <lineage>
        <taxon>Bacteria</taxon>
        <taxon>Bacillati</taxon>
        <taxon>Actinomycetota</taxon>
        <taxon>Actinomycetes</taxon>
        <taxon>Kitasatosporales</taxon>
        <taxon>Streptomycetaceae</taxon>
        <taxon>Streptomyces</taxon>
    </lineage>
</organism>
<dbReference type="InterPro" id="IPR000326">
    <property type="entry name" value="PAP2/HPO"/>
</dbReference>
<dbReference type="SUPFAM" id="SSF48317">
    <property type="entry name" value="Acid phosphatase/Vanadium-dependent haloperoxidase"/>
    <property type="match status" value="1"/>
</dbReference>
<feature type="domain" description="Phosphatidic acid phosphatase type 2/haloperoxidase" evidence="3">
    <location>
        <begin position="197"/>
        <end position="275"/>
    </location>
</feature>
<feature type="transmembrane region" description="Helical" evidence="2">
    <location>
        <begin position="81"/>
        <end position="103"/>
    </location>
</feature>
<dbReference type="RefSeq" id="WP_079065138.1">
    <property type="nucleotide sequence ID" value="NZ_KQ948457.1"/>
</dbReference>
<keyword evidence="2" id="KW-0472">Membrane</keyword>
<accession>A0A250VBG3</accession>
<reference evidence="5" key="1">
    <citation type="submission" date="2017-05" db="EMBL/GenBank/DDBJ databases">
        <title>Streptomyces olivochromogenes NBRC 3561 whole genome shotgun sequence.</title>
        <authorList>
            <person name="Dohra H."/>
            <person name="Kodani S."/>
        </authorList>
    </citation>
    <scope>NUCLEOTIDE SEQUENCE [LARGE SCALE GENOMIC DNA]</scope>
    <source>
        <strain evidence="5">NBRC 3561</strain>
    </source>
</reference>
<dbReference type="AlphaFoldDB" id="A0A250VBG3"/>
<gene>
    <name evidence="4" type="ORF">SO3561_03029</name>
</gene>
<name>A0A250VBG3_STROL</name>
<keyword evidence="5" id="KW-1185">Reference proteome</keyword>
<feature type="transmembrane region" description="Helical" evidence="2">
    <location>
        <begin position="128"/>
        <end position="149"/>
    </location>
</feature>
<dbReference type="STRING" id="1963.AQJ27_21600"/>
<dbReference type="Proteomes" id="UP000217446">
    <property type="component" value="Unassembled WGS sequence"/>
</dbReference>
<keyword evidence="2" id="KW-1133">Transmembrane helix</keyword>
<dbReference type="InterPro" id="IPR036938">
    <property type="entry name" value="PAP2/HPO_sf"/>
</dbReference>
<dbReference type="CDD" id="cd03392">
    <property type="entry name" value="PAP2_like_2"/>
    <property type="match status" value="1"/>
</dbReference>
<feature type="region of interest" description="Disordered" evidence="1">
    <location>
        <begin position="1"/>
        <end position="71"/>
    </location>
</feature>
<dbReference type="Gene3D" id="1.20.144.10">
    <property type="entry name" value="Phosphatidic acid phosphatase type 2/haloperoxidase"/>
    <property type="match status" value="1"/>
</dbReference>
<comment type="caution">
    <text evidence="4">The sequence shown here is derived from an EMBL/GenBank/DDBJ whole genome shotgun (WGS) entry which is preliminary data.</text>
</comment>
<evidence type="ECO:0000313" key="5">
    <source>
        <dbReference type="Proteomes" id="UP000217446"/>
    </source>
</evidence>